<dbReference type="Proteomes" id="UP001212152">
    <property type="component" value="Unassembled WGS sequence"/>
</dbReference>
<comment type="caution">
    <text evidence="14">The sequence shown here is derived from an EMBL/GenBank/DDBJ whole genome shotgun (WGS) entry which is preliminary data.</text>
</comment>
<evidence type="ECO:0000256" key="5">
    <source>
        <dbReference type="ARBA" id="ARBA00015544"/>
    </source>
</evidence>
<keyword evidence="9" id="KW-0067">ATP-binding</keyword>
<evidence type="ECO:0000256" key="9">
    <source>
        <dbReference type="ARBA" id="ARBA00022840"/>
    </source>
</evidence>
<dbReference type="PANTHER" id="PTHR28213:SF1">
    <property type="entry name" value="IMP-SPECIFIC 5'-NUCLEOTIDASE 1"/>
    <property type="match status" value="1"/>
</dbReference>
<dbReference type="EMBL" id="JADGJQ010000022">
    <property type="protein sequence ID" value="KAJ3179169.1"/>
    <property type="molecule type" value="Genomic_DNA"/>
</dbReference>
<keyword evidence="6" id="KW-0479">Metal-binding</keyword>
<evidence type="ECO:0000256" key="11">
    <source>
        <dbReference type="ARBA" id="ARBA00023080"/>
    </source>
</evidence>
<dbReference type="GO" id="GO:0009117">
    <property type="term" value="P:nucleotide metabolic process"/>
    <property type="evidence" value="ECO:0007669"/>
    <property type="project" value="UniProtKB-KW"/>
</dbReference>
<dbReference type="GO" id="GO:0071590">
    <property type="term" value="P:nicotinamide riboside biosynthetic process"/>
    <property type="evidence" value="ECO:0007669"/>
    <property type="project" value="TreeGrafter"/>
</dbReference>
<reference evidence="14" key="1">
    <citation type="submission" date="2020-05" db="EMBL/GenBank/DDBJ databases">
        <title>Phylogenomic resolution of chytrid fungi.</title>
        <authorList>
            <person name="Stajich J.E."/>
            <person name="Amses K."/>
            <person name="Simmons R."/>
            <person name="Seto K."/>
            <person name="Myers J."/>
            <person name="Bonds A."/>
            <person name="Quandt C.A."/>
            <person name="Barry K."/>
            <person name="Liu P."/>
            <person name="Grigoriev I."/>
            <person name="Longcore J.E."/>
            <person name="James T.Y."/>
        </authorList>
    </citation>
    <scope>NUCLEOTIDE SEQUENCE</scope>
    <source>
        <strain evidence="14">JEL0379</strain>
    </source>
</reference>
<keyword evidence="15" id="KW-1185">Reference proteome</keyword>
<evidence type="ECO:0000256" key="12">
    <source>
        <dbReference type="ARBA" id="ARBA00047413"/>
    </source>
</evidence>
<keyword evidence="11" id="KW-0546">Nucleotide metabolism</keyword>
<dbReference type="GO" id="GO:0008253">
    <property type="term" value="F:5'-nucleotidase activity"/>
    <property type="evidence" value="ECO:0007669"/>
    <property type="project" value="InterPro"/>
</dbReference>
<dbReference type="GO" id="GO:0071592">
    <property type="term" value="P:nicotinic acid riboside biosynthetic process"/>
    <property type="evidence" value="ECO:0007669"/>
    <property type="project" value="TreeGrafter"/>
</dbReference>
<dbReference type="SUPFAM" id="SSF56784">
    <property type="entry name" value="HAD-like"/>
    <property type="match status" value="1"/>
</dbReference>
<evidence type="ECO:0000256" key="13">
    <source>
        <dbReference type="SAM" id="MobiDB-lite"/>
    </source>
</evidence>
<dbReference type="PANTHER" id="PTHR28213">
    <property type="entry name" value="IMP-SPECIFIC 5'-NUCLEOTIDASE 1"/>
    <property type="match status" value="1"/>
</dbReference>
<dbReference type="InterPro" id="IPR009453">
    <property type="entry name" value="ISN1"/>
</dbReference>
<comment type="subunit">
    <text evidence="3">Homotetramer.</text>
</comment>
<evidence type="ECO:0000256" key="8">
    <source>
        <dbReference type="ARBA" id="ARBA00022801"/>
    </source>
</evidence>
<dbReference type="GO" id="GO:0000287">
    <property type="term" value="F:magnesium ion binding"/>
    <property type="evidence" value="ECO:0007669"/>
    <property type="project" value="InterPro"/>
</dbReference>
<evidence type="ECO:0000256" key="2">
    <source>
        <dbReference type="ARBA" id="ARBA00005307"/>
    </source>
</evidence>
<keyword evidence="7" id="KW-0547">Nucleotide-binding</keyword>
<evidence type="ECO:0000256" key="1">
    <source>
        <dbReference type="ARBA" id="ARBA00001946"/>
    </source>
</evidence>
<evidence type="ECO:0000256" key="10">
    <source>
        <dbReference type="ARBA" id="ARBA00022842"/>
    </source>
</evidence>
<dbReference type="AlphaFoldDB" id="A0AAD5TQK0"/>
<evidence type="ECO:0000256" key="3">
    <source>
        <dbReference type="ARBA" id="ARBA00011881"/>
    </source>
</evidence>
<dbReference type="EC" id="3.1.3.99" evidence="4"/>
<comment type="catalytic activity">
    <reaction evidence="12">
        <text>IMP + H2O = inosine + phosphate</text>
        <dbReference type="Rhea" id="RHEA:27718"/>
        <dbReference type="ChEBI" id="CHEBI:15377"/>
        <dbReference type="ChEBI" id="CHEBI:17596"/>
        <dbReference type="ChEBI" id="CHEBI:43474"/>
        <dbReference type="ChEBI" id="CHEBI:58053"/>
        <dbReference type="EC" id="3.1.3.99"/>
    </reaction>
</comment>
<dbReference type="Pfam" id="PF06437">
    <property type="entry name" value="ISN1"/>
    <property type="match status" value="1"/>
</dbReference>
<evidence type="ECO:0000256" key="7">
    <source>
        <dbReference type="ARBA" id="ARBA00022741"/>
    </source>
</evidence>
<evidence type="ECO:0000313" key="14">
    <source>
        <dbReference type="EMBL" id="KAJ3179169.1"/>
    </source>
</evidence>
<keyword evidence="8" id="KW-0378">Hydrolase</keyword>
<evidence type="ECO:0000256" key="4">
    <source>
        <dbReference type="ARBA" id="ARBA00012894"/>
    </source>
</evidence>
<dbReference type="GO" id="GO:0006190">
    <property type="term" value="P:inosine salvage"/>
    <property type="evidence" value="ECO:0007669"/>
    <property type="project" value="InterPro"/>
</dbReference>
<dbReference type="GO" id="GO:0005524">
    <property type="term" value="F:ATP binding"/>
    <property type="evidence" value="ECO:0007669"/>
    <property type="project" value="UniProtKB-KW"/>
</dbReference>
<name>A0AAD5TQK0_9FUNG</name>
<comment type="similarity">
    <text evidence="2">Belongs to the ISN1 family.</text>
</comment>
<dbReference type="InterPro" id="IPR036412">
    <property type="entry name" value="HAD-like_sf"/>
</dbReference>
<gene>
    <name evidence="14" type="primary">ISN1</name>
    <name evidence="14" type="ORF">HDU87_003127</name>
</gene>
<feature type="region of interest" description="Disordered" evidence="13">
    <location>
        <begin position="50"/>
        <end position="83"/>
    </location>
</feature>
<organism evidence="14 15">
    <name type="scientific">Geranomyces variabilis</name>
    <dbReference type="NCBI Taxonomy" id="109894"/>
    <lineage>
        <taxon>Eukaryota</taxon>
        <taxon>Fungi</taxon>
        <taxon>Fungi incertae sedis</taxon>
        <taxon>Chytridiomycota</taxon>
        <taxon>Chytridiomycota incertae sedis</taxon>
        <taxon>Chytridiomycetes</taxon>
        <taxon>Spizellomycetales</taxon>
        <taxon>Powellomycetaceae</taxon>
        <taxon>Geranomyces</taxon>
    </lineage>
</organism>
<protein>
    <recommendedName>
        <fullName evidence="5">IMP-specific 5'-nucleotidase 1</fullName>
        <ecNumber evidence="4">3.1.3.99</ecNumber>
    </recommendedName>
</protein>
<comment type="cofactor">
    <cofactor evidence="1">
        <name>Mg(2+)</name>
        <dbReference type="ChEBI" id="CHEBI:18420"/>
    </cofactor>
</comment>
<accession>A0AAD5TQK0</accession>
<proteinExistence type="inferred from homology"/>
<sequence length="459" mass="50646">MTSLYSINYHTRAHKRDAFIEFIKSLLLTPFVLHTRPTISTNEYGTAASKLGDKRSASSNHHGSAPPPLRAAASTADGESKARPEAYAKNVERYCEILQCVEELIADHMEHQEQDLLELSRLSTLVPSIGRFFTTLPLKSSFMRQDAKRSIAARRFVPPSFNDVRAILNDAQVTSIAPTIKLITFDGDMTLYADGADFARDSDLVKLIIDLLRHDLHVAIVTAAGYPGDAAKYEKRLSGLLAGFRDSGLPASALERFYVLGGECNYLFCYDAKDAHLKYMEPETYQPADVTKWASDAPRVKELLDVAQETLAQCASEMGLAKAVGLLRKDRAVGVVAEEGVQLTRETLDEFALAAQRRLNNHQRAQQTRHGAAPVPFCAFNGGSDVWVDIGNKLIGVRMLREFLGTHGNETLHVGDQFLSTGNDISTRTACCTVWITSPEETAEVLTELCRLLDARGKK</sequence>
<evidence type="ECO:0000313" key="15">
    <source>
        <dbReference type="Proteomes" id="UP001212152"/>
    </source>
</evidence>
<evidence type="ECO:0000256" key="6">
    <source>
        <dbReference type="ARBA" id="ARBA00022723"/>
    </source>
</evidence>
<keyword evidence="10" id="KW-0460">Magnesium</keyword>